<dbReference type="InterPro" id="IPR008927">
    <property type="entry name" value="6-PGluconate_DH-like_C_sf"/>
</dbReference>
<dbReference type="GO" id="GO:0004735">
    <property type="term" value="F:pyrroline-5-carboxylate reductase activity"/>
    <property type="evidence" value="ECO:0007669"/>
    <property type="project" value="UniProtKB-UniRule"/>
</dbReference>
<dbReference type="Gene3D" id="1.10.3730.10">
    <property type="entry name" value="ProC C-terminal domain-like"/>
    <property type="match status" value="1"/>
</dbReference>
<dbReference type="Pfam" id="PF03807">
    <property type="entry name" value="F420_oxidored"/>
    <property type="match status" value="1"/>
</dbReference>
<dbReference type="InterPro" id="IPR028939">
    <property type="entry name" value="P5C_Rdtase_cat_N"/>
</dbReference>
<dbReference type="Pfam" id="PF14748">
    <property type="entry name" value="P5CR_dimer"/>
    <property type="match status" value="1"/>
</dbReference>
<evidence type="ECO:0000313" key="10">
    <source>
        <dbReference type="Proteomes" id="UP000322084"/>
    </source>
</evidence>
<evidence type="ECO:0000256" key="1">
    <source>
        <dbReference type="ARBA" id="ARBA00005525"/>
    </source>
</evidence>
<reference evidence="9 10" key="1">
    <citation type="submission" date="2019-09" db="EMBL/GenBank/DDBJ databases">
        <title>NBRP : Genome information of microbial organism related human and environment.</title>
        <authorList>
            <person name="Hattori M."/>
            <person name="Oshima K."/>
            <person name="Inaba H."/>
            <person name="Suda W."/>
            <person name="Sakamoto M."/>
            <person name="Iino T."/>
            <person name="Kitahara M."/>
            <person name="Oshida Y."/>
            <person name="Iida T."/>
            <person name="Kudo T."/>
            <person name="Itoh T."/>
            <person name="Ohkuma M."/>
        </authorList>
    </citation>
    <scope>NUCLEOTIDE SEQUENCE [LARGE SCALE GENOMIC DNA]</scope>
    <source>
        <strain evidence="9 10">Hi-2</strain>
    </source>
</reference>
<comment type="function">
    <text evidence="4">Catalyzes the reduction of 1-pyrroline-5-carboxylate (PCA) to L-proline.</text>
</comment>
<comment type="similarity">
    <text evidence="1 4">Belongs to the pyrroline-5-carboxylate reductase family.</text>
</comment>
<feature type="binding site" evidence="6">
    <location>
        <begin position="75"/>
        <end position="78"/>
    </location>
    <ligand>
        <name>NADP(+)</name>
        <dbReference type="ChEBI" id="CHEBI:58349"/>
    </ligand>
</feature>
<proteinExistence type="inferred from homology"/>
<dbReference type="EMBL" id="BKCL01000004">
    <property type="protein sequence ID" value="GEQ97801.1"/>
    <property type="molecule type" value="Genomic_DNA"/>
</dbReference>
<comment type="pathway">
    <text evidence="4">Amino-acid biosynthesis; L-proline biosynthesis; L-proline from L-glutamate 5-semialdehyde: step 1/1.</text>
</comment>
<protein>
    <recommendedName>
        <fullName evidence="4 5">Pyrroline-5-carboxylate reductase</fullName>
        <shortName evidence="4">P5C reductase</shortName>
        <shortName evidence="4">P5CR</shortName>
        <ecNumber evidence="4 5">1.5.1.2</ecNumber>
    </recommendedName>
    <alternativeName>
        <fullName evidence="4">PCA reductase</fullName>
    </alternativeName>
</protein>
<dbReference type="InterPro" id="IPR036291">
    <property type="entry name" value="NAD(P)-bd_dom_sf"/>
</dbReference>
<dbReference type="SUPFAM" id="SSF51735">
    <property type="entry name" value="NAD(P)-binding Rossmann-fold domains"/>
    <property type="match status" value="1"/>
</dbReference>
<dbReference type="AlphaFoldDB" id="A0A5A7MPD5"/>
<gene>
    <name evidence="4 9" type="primary">proC</name>
    <name evidence="9" type="ORF">JCM17844_14380</name>
</gene>
<accession>A0A5A7MPD5</accession>
<keyword evidence="4" id="KW-0641">Proline biosynthesis</keyword>
<keyword evidence="4" id="KW-0963">Cytoplasm</keyword>
<evidence type="ECO:0000313" key="9">
    <source>
        <dbReference type="EMBL" id="GEQ97801.1"/>
    </source>
</evidence>
<dbReference type="RefSeq" id="WP_150000224.1">
    <property type="nucleotide sequence ID" value="NZ_BKCL01000004.1"/>
</dbReference>
<feature type="domain" description="Pyrroline-5-carboxylate reductase dimerisation" evidence="8">
    <location>
        <begin position="165"/>
        <end position="271"/>
    </location>
</feature>
<dbReference type="PIRSF" id="PIRSF000193">
    <property type="entry name" value="Pyrrol-5-carb_rd"/>
    <property type="match status" value="1"/>
</dbReference>
<dbReference type="GO" id="GO:0055129">
    <property type="term" value="P:L-proline biosynthetic process"/>
    <property type="evidence" value="ECO:0007669"/>
    <property type="project" value="UniProtKB-UniRule"/>
</dbReference>
<organism evidence="9 10">
    <name type="scientific">Iodidimonas gelatinilytica</name>
    <dbReference type="NCBI Taxonomy" id="1236966"/>
    <lineage>
        <taxon>Bacteria</taxon>
        <taxon>Pseudomonadati</taxon>
        <taxon>Pseudomonadota</taxon>
        <taxon>Alphaproteobacteria</taxon>
        <taxon>Iodidimonadales</taxon>
        <taxon>Iodidimonadaceae</taxon>
        <taxon>Iodidimonas</taxon>
    </lineage>
</organism>
<dbReference type="Gene3D" id="3.40.50.720">
    <property type="entry name" value="NAD(P)-binding Rossmann-like Domain"/>
    <property type="match status" value="1"/>
</dbReference>
<feature type="domain" description="Pyrroline-5-carboxylate reductase catalytic N-terminal" evidence="7">
    <location>
        <begin position="15"/>
        <end position="104"/>
    </location>
</feature>
<evidence type="ECO:0000259" key="8">
    <source>
        <dbReference type="Pfam" id="PF14748"/>
    </source>
</evidence>
<evidence type="ECO:0000256" key="4">
    <source>
        <dbReference type="HAMAP-Rule" id="MF_01925"/>
    </source>
</evidence>
<dbReference type="InterPro" id="IPR000304">
    <property type="entry name" value="Pyrroline-COOH_reductase"/>
</dbReference>
<dbReference type="EC" id="1.5.1.2" evidence="4 5"/>
<evidence type="ECO:0000259" key="7">
    <source>
        <dbReference type="Pfam" id="PF03807"/>
    </source>
</evidence>
<evidence type="ECO:0000256" key="2">
    <source>
        <dbReference type="ARBA" id="ARBA00022857"/>
    </source>
</evidence>
<dbReference type="FunFam" id="1.10.3730.10:FF:000001">
    <property type="entry name" value="Pyrroline-5-carboxylate reductase"/>
    <property type="match status" value="1"/>
</dbReference>
<dbReference type="InterPro" id="IPR029036">
    <property type="entry name" value="P5CR_dimer"/>
</dbReference>
<dbReference type="HAMAP" id="MF_01925">
    <property type="entry name" value="P5C_reductase"/>
    <property type="match status" value="1"/>
</dbReference>
<comment type="catalytic activity">
    <reaction evidence="4">
        <text>L-proline + NAD(+) = (S)-1-pyrroline-5-carboxylate + NADH + 2 H(+)</text>
        <dbReference type="Rhea" id="RHEA:14105"/>
        <dbReference type="ChEBI" id="CHEBI:15378"/>
        <dbReference type="ChEBI" id="CHEBI:17388"/>
        <dbReference type="ChEBI" id="CHEBI:57540"/>
        <dbReference type="ChEBI" id="CHEBI:57945"/>
        <dbReference type="ChEBI" id="CHEBI:60039"/>
        <dbReference type="EC" id="1.5.1.2"/>
    </reaction>
</comment>
<dbReference type="SUPFAM" id="SSF48179">
    <property type="entry name" value="6-phosphogluconate dehydrogenase C-terminal domain-like"/>
    <property type="match status" value="1"/>
</dbReference>
<name>A0A5A7MPD5_9PROT</name>
<sequence>MDLSKTFDPQHPLVLVGCGRMGGAMARGWLERGLAPEAFVAIDPAGEPDFAPDARHFSSIDEMPRDLAPAAVILAVKPYMVGQAVEQLAHLAEKDPLVISVAAGIQLASLAAVFESSVRVMPNTPAAIGKGMMVAVAANAVSQAKKALASDLMAAAGDVLWVDDESMMDAVTGVSGSGPAYIFALTEAMAAAGVVHGLPHDVASQLARQTIIGAAHLMEQSPHMTASELREQVTSPGGTTAAALDILRGEEGFGPLLEKAIGAATRRSQDLAK</sequence>
<dbReference type="GO" id="GO:0005737">
    <property type="term" value="C:cytoplasm"/>
    <property type="evidence" value="ECO:0007669"/>
    <property type="project" value="UniProtKB-SubCell"/>
</dbReference>
<dbReference type="UniPathway" id="UPA00098">
    <property type="reaction ID" value="UER00361"/>
</dbReference>
<dbReference type="PANTHER" id="PTHR11645">
    <property type="entry name" value="PYRROLINE-5-CARBOXYLATE REDUCTASE"/>
    <property type="match status" value="1"/>
</dbReference>
<comment type="caution">
    <text evidence="9">The sequence shown here is derived from an EMBL/GenBank/DDBJ whole genome shotgun (WGS) entry which is preliminary data.</text>
</comment>
<dbReference type="NCBIfam" id="TIGR00112">
    <property type="entry name" value="proC"/>
    <property type="match status" value="1"/>
</dbReference>
<comment type="catalytic activity">
    <reaction evidence="4">
        <text>L-proline + NADP(+) = (S)-1-pyrroline-5-carboxylate + NADPH + 2 H(+)</text>
        <dbReference type="Rhea" id="RHEA:14109"/>
        <dbReference type="ChEBI" id="CHEBI:15378"/>
        <dbReference type="ChEBI" id="CHEBI:17388"/>
        <dbReference type="ChEBI" id="CHEBI:57783"/>
        <dbReference type="ChEBI" id="CHEBI:58349"/>
        <dbReference type="ChEBI" id="CHEBI:60039"/>
        <dbReference type="EC" id="1.5.1.2"/>
    </reaction>
</comment>
<dbReference type="Proteomes" id="UP000322084">
    <property type="component" value="Unassembled WGS sequence"/>
</dbReference>
<comment type="subcellular location">
    <subcellularLocation>
        <location evidence="4">Cytoplasm</location>
    </subcellularLocation>
</comment>
<keyword evidence="3 4" id="KW-0560">Oxidoreductase</keyword>
<keyword evidence="4" id="KW-0028">Amino-acid biosynthesis</keyword>
<keyword evidence="2 4" id="KW-0521">NADP</keyword>
<evidence type="ECO:0000256" key="5">
    <source>
        <dbReference type="NCBIfam" id="TIGR00112"/>
    </source>
</evidence>
<evidence type="ECO:0000256" key="6">
    <source>
        <dbReference type="PIRSR" id="PIRSR000193-1"/>
    </source>
</evidence>
<evidence type="ECO:0000256" key="3">
    <source>
        <dbReference type="ARBA" id="ARBA00023002"/>
    </source>
</evidence>
<dbReference type="PANTHER" id="PTHR11645:SF0">
    <property type="entry name" value="PYRROLINE-5-CARBOXYLATE REDUCTASE 3"/>
    <property type="match status" value="1"/>
</dbReference>